<feature type="region of interest" description="Disordered" evidence="1">
    <location>
        <begin position="126"/>
        <end position="154"/>
    </location>
</feature>
<comment type="caution">
    <text evidence="2">The sequence shown here is derived from an EMBL/GenBank/DDBJ whole genome shotgun (WGS) entry which is preliminary data.</text>
</comment>
<reference evidence="2 3" key="1">
    <citation type="submission" date="2019-11" db="EMBL/GenBank/DDBJ databases">
        <title>Whole genome sequence of Oryza granulata.</title>
        <authorList>
            <person name="Li W."/>
        </authorList>
    </citation>
    <scope>NUCLEOTIDE SEQUENCE [LARGE SCALE GENOMIC DNA]</scope>
    <source>
        <strain evidence="3">cv. Menghai</strain>
        <tissue evidence="2">Leaf</tissue>
    </source>
</reference>
<evidence type="ECO:0000256" key="1">
    <source>
        <dbReference type="SAM" id="MobiDB-lite"/>
    </source>
</evidence>
<evidence type="ECO:0000313" key="2">
    <source>
        <dbReference type="EMBL" id="KAF0929318.1"/>
    </source>
</evidence>
<accession>A0A6G1EXB8</accession>
<proteinExistence type="predicted"/>
<gene>
    <name evidence="2" type="ORF">E2562_019901</name>
</gene>
<name>A0A6G1EXB8_9ORYZ</name>
<dbReference type="AlphaFoldDB" id="A0A6G1EXB8"/>
<dbReference type="EMBL" id="SPHZ02000002">
    <property type="protein sequence ID" value="KAF0929318.1"/>
    <property type="molecule type" value="Genomic_DNA"/>
</dbReference>
<feature type="region of interest" description="Disordered" evidence="1">
    <location>
        <begin position="1"/>
        <end position="33"/>
    </location>
</feature>
<sequence>MDQKKEKETSIPGQFPCNGELAGKAPGPGRRRRGKHPLICGLRPHQVGFAVLCSQEERYKRGRRGREGGGVDWTPYLAVVLPARHHRQIHSTHVSPTSPLCSLRGASARFTRPACPQPHCCAPCEVPSPQVDEGNQPRERKREGAGGDTESERD</sequence>
<evidence type="ECO:0000313" key="3">
    <source>
        <dbReference type="Proteomes" id="UP000479710"/>
    </source>
</evidence>
<feature type="compositionally biased region" description="Basic and acidic residues" evidence="1">
    <location>
        <begin position="135"/>
        <end position="154"/>
    </location>
</feature>
<organism evidence="2 3">
    <name type="scientific">Oryza meyeriana var. granulata</name>
    <dbReference type="NCBI Taxonomy" id="110450"/>
    <lineage>
        <taxon>Eukaryota</taxon>
        <taxon>Viridiplantae</taxon>
        <taxon>Streptophyta</taxon>
        <taxon>Embryophyta</taxon>
        <taxon>Tracheophyta</taxon>
        <taxon>Spermatophyta</taxon>
        <taxon>Magnoliopsida</taxon>
        <taxon>Liliopsida</taxon>
        <taxon>Poales</taxon>
        <taxon>Poaceae</taxon>
        <taxon>BOP clade</taxon>
        <taxon>Oryzoideae</taxon>
        <taxon>Oryzeae</taxon>
        <taxon>Oryzinae</taxon>
        <taxon>Oryza</taxon>
        <taxon>Oryza meyeriana</taxon>
    </lineage>
</organism>
<protein>
    <submittedName>
        <fullName evidence="2">Uncharacterized protein</fullName>
    </submittedName>
</protein>
<dbReference type="Proteomes" id="UP000479710">
    <property type="component" value="Unassembled WGS sequence"/>
</dbReference>
<keyword evidence="3" id="KW-1185">Reference proteome</keyword>